<accession>A0A0A9XD57</accession>
<feature type="domain" description="HTH CENPB-type" evidence="6">
    <location>
        <begin position="46"/>
        <end position="119"/>
    </location>
</feature>
<dbReference type="InterPro" id="IPR006600">
    <property type="entry name" value="HTH_CenpB_DNA-bd_dom"/>
</dbReference>
<dbReference type="AlphaFoldDB" id="A0A0A9XD57"/>
<dbReference type="PROSITE" id="PS51253">
    <property type="entry name" value="HTH_CENPB"/>
    <property type="match status" value="1"/>
</dbReference>
<dbReference type="GO" id="GO:0003677">
    <property type="term" value="F:DNA binding"/>
    <property type="evidence" value="ECO:0007669"/>
    <property type="project" value="UniProtKB-UniRule"/>
</dbReference>
<keyword evidence="3 4" id="KW-0539">Nucleus</keyword>
<dbReference type="Pfam" id="PF05225">
    <property type="entry name" value="HTH_psq"/>
    <property type="match status" value="1"/>
</dbReference>
<protein>
    <submittedName>
        <fullName evidence="7">Ligand-dependent nuclear receptor corepressor-like protein</fullName>
    </submittedName>
</protein>
<evidence type="ECO:0000256" key="1">
    <source>
        <dbReference type="ARBA" id="ARBA00004123"/>
    </source>
</evidence>
<reference evidence="7" key="2">
    <citation type="submission" date="2014-07" db="EMBL/GenBank/DDBJ databases">
        <authorList>
            <person name="Hull J."/>
        </authorList>
    </citation>
    <scope>NUCLEOTIDE SEQUENCE</scope>
</reference>
<feature type="domain" description="HTH psq-type" evidence="5">
    <location>
        <begin position="1"/>
        <end position="39"/>
    </location>
</feature>
<evidence type="ECO:0000256" key="4">
    <source>
        <dbReference type="PROSITE-ProRule" id="PRU00320"/>
    </source>
</evidence>
<dbReference type="EMBL" id="GBHO01025670">
    <property type="protein sequence ID" value="JAG17934.1"/>
    <property type="molecule type" value="Transcribed_RNA"/>
</dbReference>
<dbReference type="EMBL" id="GDHC01002818">
    <property type="protein sequence ID" value="JAQ15811.1"/>
    <property type="molecule type" value="Transcribed_RNA"/>
</dbReference>
<name>A0A0A9XD57_LYGHE</name>
<gene>
    <name evidence="7" type="primary">Lcorl_1</name>
    <name evidence="7" type="ORF">CM83_24459</name>
    <name evidence="8" type="ORF">g.31656</name>
</gene>
<dbReference type="InterPro" id="IPR007889">
    <property type="entry name" value="HTH_Psq"/>
</dbReference>
<sequence length="126" mass="14458">MKEAIAAVRKGEMAVLRASKVFGVPRSTLQCKVKSKETNLEKLVDPRRGPRPYLSEDLEEELVQFACDNDGATATEIKKMAFQLSEKMGLHHPFNRDDGTAGRKWFQSFKKRHPEVAVRRKRRPFT</sequence>
<dbReference type="SUPFAM" id="SSF46689">
    <property type="entry name" value="Homeodomain-like"/>
    <property type="match status" value="1"/>
</dbReference>
<feature type="DNA-binding region" description="H-T-H motif" evidence="4">
    <location>
        <begin position="15"/>
        <end position="35"/>
    </location>
</feature>
<keyword evidence="2 4" id="KW-0238">DNA-binding</keyword>
<dbReference type="Gene3D" id="1.10.10.60">
    <property type="entry name" value="Homeodomain-like"/>
    <property type="match status" value="1"/>
</dbReference>
<comment type="subcellular location">
    <subcellularLocation>
        <location evidence="1 4">Nucleus</location>
    </subcellularLocation>
</comment>
<evidence type="ECO:0000256" key="3">
    <source>
        <dbReference type="ARBA" id="ARBA00023242"/>
    </source>
</evidence>
<evidence type="ECO:0000313" key="8">
    <source>
        <dbReference type="EMBL" id="JAQ15811.1"/>
    </source>
</evidence>
<evidence type="ECO:0000313" key="7">
    <source>
        <dbReference type="EMBL" id="JAG17934.1"/>
    </source>
</evidence>
<keyword evidence="7" id="KW-0675">Receptor</keyword>
<dbReference type="PROSITE" id="PS50960">
    <property type="entry name" value="HTH_PSQ"/>
    <property type="match status" value="1"/>
</dbReference>
<organism evidence="7">
    <name type="scientific">Lygus hesperus</name>
    <name type="common">Western plant bug</name>
    <dbReference type="NCBI Taxonomy" id="30085"/>
    <lineage>
        <taxon>Eukaryota</taxon>
        <taxon>Metazoa</taxon>
        <taxon>Ecdysozoa</taxon>
        <taxon>Arthropoda</taxon>
        <taxon>Hexapoda</taxon>
        <taxon>Insecta</taxon>
        <taxon>Pterygota</taxon>
        <taxon>Neoptera</taxon>
        <taxon>Paraneoptera</taxon>
        <taxon>Hemiptera</taxon>
        <taxon>Heteroptera</taxon>
        <taxon>Panheteroptera</taxon>
        <taxon>Cimicomorpha</taxon>
        <taxon>Miridae</taxon>
        <taxon>Mirini</taxon>
        <taxon>Lygus</taxon>
    </lineage>
</organism>
<evidence type="ECO:0000259" key="6">
    <source>
        <dbReference type="PROSITE" id="PS51253"/>
    </source>
</evidence>
<dbReference type="GO" id="GO:0005634">
    <property type="term" value="C:nucleus"/>
    <property type="evidence" value="ECO:0007669"/>
    <property type="project" value="UniProtKB-SubCell"/>
</dbReference>
<evidence type="ECO:0000259" key="5">
    <source>
        <dbReference type="PROSITE" id="PS50960"/>
    </source>
</evidence>
<reference evidence="7" key="1">
    <citation type="journal article" date="2014" name="PLoS ONE">
        <title>Transcriptome-Based Identification of ABC Transporters in the Western Tarnished Plant Bug Lygus hesperus.</title>
        <authorList>
            <person name="Hull J.J."/>
            <person name="Chaney K."/>
            <person name="Geib S.M."/>
            <person name="Fabrick J.A."/>
            <person name="Brent C.S."/>
            <person name="Walsh D."/>
            <person name="Lavine L.C."/>
        </authorList>
    </citation>
    <scope>NUCLEOTIDE SEQUENCE</scope>
</reference>
<evidence type="ECO:0000256" key="2">
    <source>
        <dbReference type="ARBA" id="ARBA00023125"/>
    </source>
</evidence>
<proteinExistence type="predicted"/>
<dbReference type="InterPro" id="IPR009057">
    <property type="entry name" value="Homeodomain-like_sf"/>
</dbReference>
<reference evidence="8" key="3">
    <citation type="journal article" date="2016" name="Gigascience">
        <title>De novo construction of an expanded transcriptome assembly for the western tarnished plant bug, Lygus hesperus.</title>
        <authorList>
            <person name="Tassone E.E."/>
            <person name="Geib S.M."/>
            <person name="Hall B."/>
            <person name="Fabrick J.A."/>
            <person name="Brent C.S."/>
            <person name="Hull J.J."/>
        </authorList>
    </citation>
    <scope>NUCLEOTIDE SEQUENCE</scope>
</reference>